<feature type="domain" description="F-box" evidence="2">
    <location>
        <begin position="18"/>
        <end position="67"/>
    </location>
</feature>
<evidence type="ECO:0000313" key="4">
    <source>
        <dbReference type="Proteomes" id="UP001176521"/>
    </source>
</evidence>
<organism evidence="3 4">
    <name type="scientific">Tilletia horrida</name>
    <dbReference type="NCBI Taxonomy" id="155126"/>
    <lineage>
        <taxon>Eukaryota</taxon>
        <taxon>Fungi</taxon>
        <taxon>Dikarya</taxon>
        <taxon>Basidiomycota</taxon>
        <taxon>Ustilaginomycotina</taxon>
        <taxon>Exobasidiomycetes</taxon>
        <taxon>Tilletiales</taxon>
        <taxon>Tilletiaceae</taxon>
        <taxon>Tilletia</taxon>
    </lineage>
</organism>
<sequence>MSAMSAMSTTLPFHCSPAPNLNALPTELIRHLIALLDPPALLALASTSAHLRTTILSPAQTDLLQRECRRWRGWWWRPVVWGQAGRGGTPAEQTYATLCRIVEECACPVCRCIPSPTPTPSPTPSSGSSSSSEAAAAAAQIKRHILPPHRRACKSCLHTHPSYALISAHTAMQRYGLEAGTLRRIARSAAVHEDGDEEQLEKEQIGAGTETGTGTVRSRSVRNSHRHKKRTHPRAPRRVKLYLVADIDAYLRTREQQKR</sequence>
<proteinExistence type="predicted"/>
<gene>
    <name evidence="3" type="ORF">OC842_003404</name>
</gene>
<evidence type="ECO:0000259" key="2">
    <source>
        <dbReference type="PROSITE" id="PS50181"/>
    </source>
</evidence>
<protein>
    <recommendedName>
        <fullName evidence="2">F-box domain-containing protein</fullName>
    </recommendedName>
</protein>
<name>A0AAN6GBU1_9BASI</name>
<dbReference type="EMBL" id="JAPDMQ010000168">
    <property type="protein sequence ID" value="KAK0532110.1"/>
    <property type="molecule type" value="Genomic_DNA"/>
</dbReference>
<dbReference type="AlphaFoldDB" id="A0AAN6GBU1"/>
<dbReference type="PROSITE" id="PS50181">
    <property type="entry name" value="FBOX"/>
    <property type="match status" value="1"/>
</dbReference>
<feature type="region of interest" description="Disordered" evidence="1">
    <location>
        <begin position="118"/>
        <end position="140"/>
    </location>
</feature>
<evidence type="ECO:0000313" key="3">
    <source>
        <dbReference type="EMBL" id="KAK0532110.1"/>
    </source>
</evidence>
<dbReference type="Proteomes" id="UP001176521">
    <property type="component" value="Unassembled WGS sequence"/>
</dbReference>
<reference evidence="3" key="1">
    <citation type="journal article" date="2023" name="PhytoFront">
        <title>Draft Genome Resources of Seven Strains of Tilletia horrida, Causal Agent of Kernel Smut of Rice.</title>
        <authorList>
            <person name="Khanal S."/>
            <person name="Antony Babu S."/>
            <person name="Zhou X.G."/>
        </authorList>
    </citation>
    <scope>NUCLEOTIDE SEQUENCE</scope>
    <source>
        <strain evidence="3">TX3</strain>
    </source>
</reference>
<feature type="compositionally biased region" description="Basic residues" evidence="1">
    <location>
        <begin position="219"/>
        <end position="238"/>
    </location>
</feature>
<evidence type="ECO:0000256" key="1">
    <source>
        <dbReference type="SAM" id="MobiDB-lite"/>
    </source>
</evidence>
<dbReference type="InterPro" id="IPR001810">
    <property type="entry name" value="F-box_dom"/>
</dbReference>
<accession>A0AAN6GBU1</accession>
<keyword evidence="4" id="KW-1185">Reference proteome</keyword>
<feature type="region of interest" description="Disordered" evidence="1">
    <location>
        <begin position="190"/>
        <end position="238"/>
    </location>
</feature>
<comment type="caution">
    <text evidence="3">The sequence shown here is derived from an EMBL/GenBank/DDBJ whole genome shotgun (WGS) entry which is preliminary data.</text>
</comment>
<feature type="compositionally biased region" description="Low complexity" evidence="1">
    <location>
        <begin position="124"/>
        <end position="139"/>
    </location>
</feature>